<dbReference type="PROSITE" id="PS51257">
    <property type="entry name" value="PROKAR_LIPOPROTEIN"/>
    <property type="match status" value="1"/>
</dbReference>
<feature type="chain" id="PRO_5011733466" description="Lipoprotein" evidence="1">
    <location>
        <begin position="21"/>
        <end position="186"/>
    </location>
</feature>
<sequence>MQKYLIATLLVVALASCAPASKDVHKKNEIASEYGHLESRKKSINAAQKVNIGQSDASFYYDNRLWSVKNESISKIDFSARRFTNAHIFLYDENIQMTEIYKKLVEHYKMKDAKLIESEFVNVNNSVVISNKIEGMVNRREVSILSYGFSGNMKTIIAHCIIYKSMLRSETEHEIIDFLNGLAAAG</sequence>
<organism evidence="2 3">
    <name type="scientific">Desulfomicrobium apsheronum</name>
    <dbReference type="NCBI Taxonomy" id="52560"/>
    <lineage>
        <taxon>Bacteria</taxon>
        <taxon>Pseudomonadati</taxon>
        <taxon>Thermodesulfobacteriota</taxon>
        <taxon>Desulfovibrionia</taxon>
        <taxon>Desulfovibrionales</taxon>
        <taxon>Desulfomicrobiaceae</taxon>
        <taxon>Desulfomicrobium</taxon>
    </lineage>
</organism>
<feature type="signal peptide" evidence="1">
    <location>
        <begin position="1"/>
        <end position="20"/>
    </location>
</feature>
<reference evidence="3" key="1">
    <citation type="submission" date="2016-10" db="EMBL/GenBank/DDBJ databases">
        <authorList>
            <person name="Varghese N."/>
            <person name="Submissions S."/>
        </authorList>
    </citation>
    <scope>NUCLEOTIDE SEQUENCE [LARGE SCALE GENOMIC DNA]</scope>
    <source>
        <strain evidence="3">DSM 5918</strain>
    </source>
</reference>
<name>A0A1I3WTB0_9BACT</name>
<evidence type="ECO:0000256" key="1">
    <source>
        <dbReference type="SAM" id="SignalP"/>
    </source>
</evidence>
<dbReference type="Proteomes" id="UP000198635">
    <property type="component" value="Unassembled WGS sequence"/>
</dbReference>
<gene>
    <name evidence="2" type="ORF">SAMN04488082_11428</name>
</gene>
<evidence type="ECO:0008006" key="4">
    <source>
        <dbReference type="Google" id="ProtNLM"/>
    </source>
</evidence>
<dbReference type="AlphaFoldDB" id="A0A1I3WTB0"/>
<dbReference type="OrthoDB" id="5471043at2"/>
<dbReference type="RefSeq" id="WP_092376441.1">
    <property type="nucleotide sequence ID" value="NZ_FORX01000014.1"/>
</dbReference>
<proteinExistence type="predicted"/>
<evidence type="ECO:0000313" key="3">
    <source>
        <dbReference type="Proteomes" id="UP000198635"/>
    </source>
</evidence>
<keyword evidence="3" id="KW-1185">Reference proteome</keyword>
<protein>
    <recommendedName>
        <fullName evidence="4">Lipoprotein</fullName>
    </recommendedName>
</protein>
<dbReference type="EMBL" id="FORX01000014">
    <property type="protein sequence ID" value="SFK10077.1"/>
    <property type="molecule type" value="Genomic_DNA"/>
</dbReference>
<keyword evidence="1" id="KW-0732">Signal</keyword>
<accession>A0A1I3WTB0</accession>
<evidence type="ECO:0000313" key="2">
    <source>
        <dbReference type="EMBL" id="SFK10077.1"/>
    </source>
</evidence>